<sequence>MRRRAILRGVLAAVSPLCSSRQGAMAGDALRLPPCPLRLPLLFPKNLAALRFSGTLIIFKGTPVIERRETSPSSVCLQWKKGKSVIFPFFRICFQRFFGARGFAALTQDDRKNP</sequence>
<reference evidence="2" key="2">
    <citation type="submission" date="2021-04" db="EMBL/GenBank/DDBJ databases">
        <authorList>
            <person name="Gilroy R."/>
        </authorList>
    </citation>
    <scope>NUCLEOTIDE SEQUENCE</scope>
    <source>
        <strain evidence="2">2189</strain>
    </source>
</reference>
<reference evidence="2" key="1">
    <citation type="journal article" date="2021" name="PeerJ">
        <title>Extensive microbial diversity within the chicken gut microbiome revealed by metagenomics and culture.</title>
        <authorList>
            <person name="Gilroy R."/>
            <person name="Ravi A."/>
            <person name="Getino M."/>
            <person name="Pursley I."/>
            <person name="Horton D.L."/>
            <person name="Alikhan N.F."/>
            <person name="Baker D."/>
            <person name="Gharbi K."/>
            <person name="Hall N."/>
            <person name="Watson M."/>
            <person name="Adriaenssens E.M."/>
            <person name="Foster-Nyarko E."/>
            <person name="Jarju S."/>
            <person name="Secka A."/>
            <person name="Antonio M."/>
            <person name="Oren A."/>
            <person name="Chaudhuri R.R."/>
            <person name="La Ragione R."/>
            <person name="Hildebrand F."/>
            <person name="Pallen M.J."/>
        </authorList>
    </citation>
    <scope>NUCLEOTIDE SEQUENCE</scope>
    <source>
        <strain evidence="2">2189</strain>
    </source>
</reference>
<keyword evidence="1" id="KW-0732">Signal</keyword>
<name>A0A9D2AUP6_9FIRM</name>
<proteinExistence type="predicted"/>
<accession>A0A9D2AUP6</accession>
<dbReference type="EMBL" id="DXEW01000025">
    <property type="protein sequence ID" value="HIX50605.1"/>
    <property type="molecule type" value="Genomic_DNA"/>
</dbReference>
<protein>
    <recommendedName>
        <fullName evidence="4">Secreted protein</fullName>
    </recommendedName>
</protein>
<gene>
    <name evidence="2" type="ORF">H9851_04920</name>
</gene>
<dbReference type="AlphaFoldDB" id="A0A9D2AUP6"/>
<evidence type="ECO:0008006" key="4">
    <source>
        <dbReference type="Google" id="ProtNLM"/>
    </source>
</evidence>
<evidence type="ECO:0000313" key="3">
    <source>
        <dbReference type="Proteomes" id="UP000886847"/>
    </source>
</evidence>
<feature type="chain" id="PRO_5038583790" description="Secreted protein" evidence="1">
    <location>
        <begin position="27"/>
        <end position="114"/>
    </location>
</feature>
<dbReference type="Proteomes" id="UP000886847">
    <property type="component" value="Unassembled WGS sequence"/>
</dbReference>
<comment type="caution">
    <text evidence="2">The sequence shown here is derived from an EMBL/GenBank/DDBJ whole genome shotgun (WGS) entry which is preliminary data.</text>
</comment>
<evidence type="ECO:0000256" key="1">
    <source>
        <dbReference type="SAM" id="SignalP"/>
    </source>
</evidence>
<organism evidence="2 3">
    <name type="scientific">Candidatus Borkfalkia faecavium</name>
    <dbReference type="NCBI Taxonomy" id="2838508"/>
    <lineage>
        <taxon>Bacteria</taxon>
        <taxon>Bacillati</taxon>
        <taxon>Bacillota</taxon>
        <taxon>Clostridia</taxon>
        <taxon>Christensenellales</taxon>
        <taxon>Christensenellaceae</taxon>
        <taxon>Candidatus Borkfalkia</taxon>
    </lineage>
</organism>
<evidence type="ECO:0000313" key="2">
    <source>
        <dbReference type="EMBL" id="HIX50605.1"/>
    </source>
</evidence>
<feature type="signal peptide" evidence="1">
    <location>
        <begin position="1"/>
        <end position="26"/>
    </location>
</feature>